<dbReference type="CDD" id="cd00496">
    <property type="entry name" value="PheRS_alpha_core"/>
    <property type="match status" value="1"/>
</dbReference>
<evidence type="ECO:0000256" key="13">
    <source>
        <dbReference type="HAMAP-Rule" id="MF_00281"/>
    </source>
</evidence>
<proteinExistence type="inferred from homology"/>
<keyword evidence="4 13" id="KW-0963">Cytoplasm</keyword>
<evidence type="ECO:0000256" key="7">
    <source>
        <dbReference type="ARBA" id="ARBA00022741"/>
    </source>
</evidence>
<dbReference type="GO" id="GO:0005737">
    <property type="term" value="C:cytoplasm"/>
    <property type="evidence" value="ECO:0007669"/>
    <property type="project" value="UniProtKB-SubCell"/>
</dbReference>
<dbReference type="PATRIC" id="fig|1703771.3.peg.1661"/>
<comment type="subunit">
    <text evidence="3 13">Tetramer of two alpha and two beta subunits.</text>
</comment>
<evidence type="ECO:0000256" key="9">
    <source>
        <dbReference type="ARBA" id="ARBA00022842"/>
    </source>
</evidence>
<dbReference type="GO" id="GO:0000049">
    <property type="term" value="F:tRNA binding"/>
    <property type="evidence" value="ECO:0007669"/>
    <property type="project" value="InterPro"/>
</dbReference>
<comment type="catalytic activity">
    <reaction evidence="12 13">
        <text>tRNA(Phe) + L-phenylalanine + ATP = L-phenylalanyl-tRNA(Phe) + AMP + diphosphate + H(+)</text>
        <dbReference type="Rhea" id="RHEA:19413"/>
        <dbReference type="Rhea" id="RHEA-COMP:9668"/>
        <dbReference type="Rhea" id="RHEA-COMP:9699"/>
        <dbReference type="ChEBI" id="CHEBI:15378"/>
        <dbReference type="ChEBI" id="CHEBI:30616"/>
        <dbReference type="ChEBI" id="CHEBI:33019"/>
        <dbReference type="ChEBI" id="CHEBI:58095"/>
        <dbReference type="ChEBI" id="CHEBI:78442"/>
        <dbReference type="ChEBI" id="CHEBI:78531"/>
        <dbReference type="ChEBI" id="CHEBI:456215"/>
        <dbReference type="EC" id="6.1.1.20"/>
    </reaction>
</comment>
<evidence type="ECO:0000256" key="12">
    <source>
        <dbReference type="ARBA" id="ARBA00049255"/>
    </source>
</evidence>
<dbReference type="SUPFAM" id="SSF55681">
    <property type="entry name" value="Class II aaRS and biotin synthetases"/>
    <property type="match status" value="1"/>
</dbReference>
<evidence type="ECO:0000256" key="2">
    <source>
        <dbReference type="ARBA" id="ARBA00010207"/>
    </source>
</evidence>
<dbReference type="Gene3D" id="3.30.930.10">
    <property type="entry name" value="Bira Bifunctional Protein, Domain 2"/>
    <property type="match status" value="1"/>
</dbReference>
<evidence type="ECO:0000313" key="16">
    <source>
        <dbReference type="Proteomes" id="UP000051124"/>
    </source>
</evidence>
<evidence type="ECO:0000256" key="5">
    <source>
        <dbReference type="ARBA" id="ARBA00022598"/>
    </source>
</evidence>
<dbReference type="InterPro" id="IPR045864">
    <property type="entry name" value="aa-tRNA-synth_II/BPL/LPL"/>
</dbReference>
<dbReference type="InterPro" id="IPR006195">
    <property type="entry name" value="aa-tRNA-synth_II"/>
</dbReference>
<dbReference type="EMBL" id="LIZT01000044">
    <property type="protein sequence ID" value="KPJ49741.1"/>
    <property type="molecule type" value="Genomic_DNA"/>
</dbReference>
<feature type="binding site" evidence="13">
    <location>
        <position position="254"/>
    </location>
    <ligand>
        <name>Mg(2+)</name>
        <dbReference type="ChEBI" id="CHEBI:18420"/>
        <note>shared with beta subunit</note>
    </ligand>
</feature>
<evidence type="ECO:0000256" key="3">
    <source>
        <dbReference type="ARBA" id="ARBA00011209"/>
    </source>
</evidence>
<dbReference type="GO" id="GO:0005524">
    <property type="term" value="F:ATP binding"/>
    <property type="evidence" value="ECO:0007669"/>
    <property type="project" value="UniProtKB-UniRule"/>
</dbReference>
<dbReference type="FunFam" id="3.30.930.10:FF:000003">
    <property type="entry name" value="Phenylalanine--tRNA ligase alpha subunit"/>
    <property type="match status" value="1"/>
</dbReference>
<sequence length="339" mass="38397">MPPSLSQLRESFLKELAVARSLHQLEEVRIQYLGRKGALTSFLKGIGELPPEERPGAGADANQLKSEIERLLEERRSHLQSRVDTERLRTERIDVTLPGRKSPLGKLHPITQVIDEIVGIFVGLGFSVELGPEIESDYYHFEALNMPPDHPARDMWSTFYVTDDLILRAQTSPVQVRVMEKRKPPIRVISPGRCYRRDPFDPSHAPVFYQVEGLYVDEGVSFGELKGTLEVFVSRMFGEDLGVRFVPSYFPFTEPSAEVKISCVICGGKGCKVCKQSGWLEILGCGMVHPAVFRAVGYDPEKYTGYAFGMGPDRIAMLKYRIDDIRLFYENDLSFLEQF</sequence>
<accession>A0A0S7WHU0</accession>
<dbReference type="NCBIfam" id="TIGR00468">
    <property type="entry name" value="pheS"/>
    <property type="match status" value="1"/>
</dbReference>
<dbReference type="InterPro" id="IPR004529">
    <property type="entry name" value="Phe-tRNA-synth_IIc_asu"/>
</dbReference>
<comment type="subcellular location">
    <subcellularLocation>
        <location evidence="1 13">Cytoplasm</location>
    </subcellularLocation>
</comment>
<comment type="cofactor">
    <cofactor evidence="13">
        <name>Mg(2+)</name>
        <dbReference type="ChEBI" id="CHEBI:18420"/>
    </cofactor>
    <text evidence="13">Binds 2 magnesium ions per tetramer.</text>
</comment>
<evidence type="ECO:0000259" key="14">
    <source>
        <dbReference type="PROSITE" id="PS50862"/>
    </source>
</evidence>
<organism evidence="15 16">
    <name type="scientific">candidate division TA06 bacterium DG_26</name>
    <dbReference type="NCBI Taxonomy" id="1703771"/>
    <lineage>
        <taxon>Bacteria</taxon>
        <taxon>Bacteria division TA06</taxon>
    </lineage>
</organism>
<dbReference type="GO" id="GO:0000287">
    <property type="term" value="F:magnesium ion binding"/>
    <property type="evidence" value="ECO:0007669"/>
    <property type="project" value="UniProtKB-UniRule"/>
</dbReference>
<keyword evidence="7 13" id="KW-0547">Nucleotide-binding</keyword>
<dbReference type="GO" id="GO:0006432">
    <property type="term" value="P:phenylalanyl-tRNA aminoacylation"/>
    <property type="evidence" value="ECO:0007669"/>
    <property type="project" value="UniProtKB-UniRule"/>
</dbReference>
<dbReference type="SUPFAM" id="SSF46589">
    <property type="entry name" value="tRNA-binding arm"/>
    <property type="match status" value="1"/>
</dbReference>
<dbReference type="AlphaFoldDB" id="A0A0S7WHU0"/>
<reference evidence="15 16" key="1">
    <citation type="journal article" date="2015" name="Microbiome">
        <title>Genomic resolution of linkages in carbon, nitrogen, and sulfur cycling among widespread estuary sediment bacteria.</title>
        <authorList>
            <person name="Baker B.J."/>
            <person name="Lazar C.S."/>
            <person name="Teske A.P."/>
            <person name="Dick G.J."/>
        </authorList>
    </citation>
    <scope>NUCLEOTIDE SEQUENCE [LARGE SCALE GENOMIC DNA]</scope>
    <source>
        <strain evidence="15">DG_26</strain>
    </source>
</reference>
<keyword evidence="10 13" id="KW-0648">Protein biosynthesis</keyword>
<keyword evidence="5 13" id="KW-0436">Ligase</keyword>
<dbReference type="InterPro" id="IPR004188">
    <property type="entry name" value="Phe-tRNA_ligase_II_N"/>
</dbReference>
<evidence type="ECO:0000313" key="15">
    <source>
        <dbReference type="EMBL" id="KPJ49741.1"/>
    </source>
</evidence>
<evidence type="ECO:0000256" key="8">
    <source>
        <dbReference type="ARBA" id="ARBA00022840"/>
    </source>
</evidence>
<dbReference type="InterPro" id="IPR002319">
    <property type="entry name" value="Phenylalanyl-tRNA_Synthase"/>
</dbReference>
<evidence type="ECO:0000256" key="1">
    <source>
        <dbReference type="ARBA" id="ARBA00004496"/>
    </source>
</evidence>
<evidence type="ECO:0000256" key="4">
    <source>
        <dbReference type="ARBA" id="ARBA00022490"/>
    </source>
</evidence>
<dbReference type="PROSITE" id="PS50862">
    <property type="entry name" value="AA_TRNA_LIGASE_II"/>
    <property type="match status" value="1"/>
</dbReference>
<evidence type="ECO:0000256" key="6">
    <source>
        <dbReference type="ARBA" id="ARBA00022723"/>
    </source>
</evidence>
<dbReference type="PANTHER" id="PTHR11538">
    <property type="entry name" value="PHENYLALANYL-TRNA SYNTHETASE"/>
    <property type="match status" value="1"/>
</dbReference>
<keyword evidence="8 13" id="KW-0067">ATP-binding</keyword>
<dbReference type="EC" id="6.1.1.20" evidence="13"/>
<dbReference type="Pfam" id="PF01409">
    <property type="entry name" value="tRNA-synt_2d"/>
    <property type="match status" value="1"/>
</dbReference>
<protein>
    <recommendedName>
        <fullName evidence="13">Phenylalanine--tRNA ligase alpha subunit</fullName>
        <ecNumber evidence="13">6.1.1.20</ecNumber>
    </recommendedName>
    <alternativeName>
        <fullName evidence="13">Phenylalanyl-tRNA synthetase alpha subunit</fullName>
        <shortName evidence="13">PheRS</shortName>
    </alternativeName>
</protein>
<dbReference type="Pfam" id="PF02912">
    <property type="entry name" value="Phe_tRNA-synt_N"/>
    <property type="match status" value="1"/>
</dbReference>
<comment type="similarity">
    <text evidence="2 13">Belongs to the class-II aminoacyl-tRNA synthetase family. Phe-tRNA synthetase alpha subunit type 1 subfamily.</text>
</comment>
<evidence type="ECO:0000256" key="11">
    <source>
        <dbReference type="ARBA" id="ARBA00023146"/>
    </source>
</evidence>
<comment type="caution">
    <text evidence="15">The sequence shown here is derived from an EMBL/GenBank/DDBJ whole genome shotgun (WGS) entry which is preliminary data.</text>
</comment>
<dbReference type="GO" id="GO:0004826">
    <property type="term" value="F:phenylalanine-tRNA ligase activity"/>
    <property type="evidence" value="ECO:0007669"/>
    <property type="project" value="UniProtKB-UniRule"/>
</dbReference>
<evidence type="ECO:0000256" key="10">
    <source>
        <dbReference type="ARBA" id="ARBA00022917"/>
    </source>
</evidence>
<dbReference type="PANTHER" id="PTHR11538:SF41">
    <property type="entry name" value="PHENYLALANINE--TRNA LIGASE, MITOCHONDRIAL"/>
    <property type="match status" value="1"/>
</dbReference>
<gene>
    <name evidence="13" type="primary">pheS</name>
    <name evidence="15" type="ORF">AMJ40_04830</name>
</gene>
<keyword evidence="9 13" id="KW-0460">Magnesium</keyword>
<dbReference type="Proteomes" id="UP000051124">
    <property type="component" value="Unassembled WGS sequence"/>
</dbReference>
<keyword evidence="6 13" id="KW-0479">Metal-binding</keyword>
<name>A0A0S7WHU0_UNCT6</name>
<dbReference type="HAMAP" id="MF_00281">
    <property type="entry name" value="Phe_tRNA_synth_alpha1"/>
    <property type="match status" value="1"/>
</dbReference>
<keyword evidence="11 13" id="KW-0030">Aminoacyl-tRNA synthetase</keyword>
<feature type="domain" description="Aminoacyl-transfer RNA synthetases class-II family profile" evidence="14">
    <location>
        <begin position="131"/>
        <end position="318"/>
    </location>
</feature>
<dbReference type="InterPro" id="IPR022911">
    <property type="entry name" value="Phe_tRNA_ligase_alpha1_bac"/>
</dbReference>
<dbReference type="InterPro" id="IPR010978">
    <property type="entry name" value="tRNA-bd_arm"/>
</dbReference>